<dbReference type="PANTHER" id="PTHR42788:SF13">
    <property type="entry name" value="ALIPHATIC SULFONATES IMPORT ATP-BINDING PROTEIN SSUB"/>
    <property type="match status" value="1"/>
</dbReference>
<dbReference type="InterPro" id="IPR017871">
    <property type="entry name" value="ABC_transporter-like_CS"/>
</dbReference>
<feature type="domain" description="ABC transporter" evidence="4">
    <location>
        <begin position="13"/>
        <end position="244"/>
    </location>
</feature>
<gene>
    <name evidence="5" type="ORF">LVJ94_45450</name>
</gene>
<organism evidence="5 6">
    <name type="scientific">Pendulispora rubella</name>
    <dbReference type="NCBI Taxonomy" id="2741070"/>
    <lineage>
        <taxon>Bacteria</taxon>
        <taxon>Pseudomonadati</taxon>
        <taxon>Myxococcota</taxon>
        <taxon>Myxococcia</taxon>
        <taxon>Myxococcales</taxon>
        <taxon>Sorangiineae</taxon>
        <taxon>Pendulisporaceae</taxon>
        <taxon>Pendulispora</taxon>
    </lineage>
</organism>
<evidence type="ECO:0000256" key="2">
    <source>
        <dbReference type="ARBA" id="ARBA00022741"/>
    </source>
</evidence>
<reference evidence="5" key="1">
    <citation type="submission" date="2021-12" db="EMBL/GenBank/DDBJ databases">
        <title>Discovery of the Pendulisporaceae a myxobacterial family with distinct sporulation behavior and unique specialized metabolism.</title>
        <authorList>
            <person name="Garcia R."/>
            <person name="Popoff A."/>
            <person name="Bader C.D."/>
            <person name="Loehr J."/>
            <person name="Walesch S."/>
            <person name="Walt C."/>
            <person name="Boldt J."/>
            <person name="Bunk B."/>
            <person name="Haeckl F.J.F.P.J."/>
            <person name="Gunesch A.P."/>
            <person name="Birkelbach J."/>
            <person name="Nuebel U."/>
            <person name="Pietschmann T."/>
            <person name="Bach T."/>
            <person name="Mueller R."/>
        </authorList>
    </citation>
    <scope>NUCLEOTIDE SEQUENCE</scope>
    <source>
        <strain evidence="5">MSr11367</strain>
    </source>
</reference>
<accession>A0ABZ2L2W6</accession>
<dbReference type="Pfam" id="PF00005">
    <property type="entry name" value="ABC_tran"/>
    <property type="match status" value="1"/>
</dbReference>
<evidence type="ECO:0000313" key="5">
    <source>
        <dbReference type="EMBL" id="WXB04141.1"/>
    </source>
</evidence>
<dbReference type="GO" id="GO:0005524">
    <property type="term" value="F:ATP binding"/>
    <property type="evidence" value="ECO:0007669"/>
    <property type="project" value="UniProtKB-KW"/>
</dbReference>
<keyword evidence="2" id="KW-0547">Nucleotide-binding</keyword>
<proteinExistence type="predicted"/>
<protein>
    <submittedName>
        <fullName evidence="5">ABC transporter ATP-binding protein</fullName>
    </submittedName>
</protein>
<dbReference type="SMART" id="SM00382">
    <property type="entry name" value="AAA"/>
    <property type="match status" value="1"/>
</dbReference>
<dbReference type="Proteomes" id="UP001374803">
    <property type="component" value="Chromosome"/>
</dbReference>
<evidence type="ECO:0000256" key="3">
    <source>
        <dbReference type="ARBA" id="ARBA00022840"/>
    </source>
</evidence>
<dbReference type="CDD" id="cd03293">
    <property type="entry name" value="ABC_NrtD_SsuB_transporters"/>
    <property type="match status" value="1"/>
</dbReference>
<keyword evidence="3 5" id="KW-0067">ATP-binding</keyword>
<dbReference type="InterPro" id="IPR003439">
    <property type="entry name" value="ABC_transporter-like_ATP-bd"/>
</dbReference>
<dbReference type="RefSeq" id="WP_394833776.1">
    <property type="nucleotide sequence ID" value="NZ_CP089929.1"/>
</dbReference>
<sequence length="269" mass="29685">MSAREHDLAGARVQFQNATLAFGHGTRRIETVHDLTLDIAPAEFFCIVGPSGCGKSTLLKAIAGYHRPERGEVLVDGRPSKEPGPDRGMVSQQHTLFPWRTALDNVAFGPKMRGIPAPERQEAAARLLGEMGLSGFERSYPSQLSGGMQQRVEIARALINEPKVLLLDEPFSALDAETRRVMQELVLSIWQTRKLTVVFVTHDIDEAMFLADRILVLSRRPSEVRADLPVAYERPRTLDIAASADFVAIKRRCLELVREGSSGGKFALG</sequence>
<evidence type="ECO:0000313" key="6">
    <source>
        <dbReference type="Proteomes" id="UP001374803"/>
    </source>
</evidence>
<dbReference type="InterPro" id="IPR027417">
    <property type="entry name" value="P-loop_NTPase"/>
</dbReference>
<dbReference type="InterPro" id="IPR050166">
    <property type="entry name" value="ABC_transporter_ATP-bind"/>
</dbReference>
<dbReference type="InterPro" id="IPR003593">
    <property type="entry name" value="AAA+_ATPase"/>
</dbReference>
<evidence type="ECO:0000256" key="1">
    <source>
        <dbReference type="ARBA" id="ARBA00022448"/>
    </source>
</evidence>
<dbReference type="Gene3D" id="3.40.50.300">
    <property type="entry name" value="P-loop containing nucleotide triphosphate hydrolases"/>
    <property type="match status" value="1"/>
</dbReference>
<dbReference type="EMBL" id="CP089983">
    <property type="protein sequence ID" value="WXB04141.1"/>
    <property type="molecule type" value="Genomic_DNA"/>
</dbReference>
<dbReference type="SUPFAM" id="SSF52540">
    <property type="entry name" value="P-loop containing nucleoside triphosphate hydrolases"/>
    <property type="match status" value="1"/>
</dbReference>
<keyword evidence="6" id="KW-1185">Reference proteome</keyword>
<dbReference type="PANTHER" id="PTHR42788">
    <property type="entry name" value="TAURINE IMPORT ATP-BINDING PROTEIN-RELATED"/>
    <property type="match status" value="1"/>
</dbReference>
<keyword evidence="1" id="KW-0813">Transport</keyword>
<dbReference type="PROSITE" id="PS50893">
    <property type="entry name" value="ABC_TRANSPORTER_2"/>
    <property type="match status" value="1"/>
</dbReference>
<dbReference type="PROSITE" id="PS00211">
    <property type="entry name" value="ABC_TRANSPORTER_1"/>
    <property type="match status" value="1"/>
</dbReference>
<name>A0ABZ2L2W6_9BACT</name>
<evidence type="ECO:0000259" key="4">
    <source>
        <dbReference type="PROSITE" id="PS50893"/>
    </source>
</evidence>